<dbReference type="InterPro" id="IPR012854">
    <property type="entry name" value="Cu_amine_oxidase-like_N"/>
</dbReference>
<evidence type="ECO:0000256" key="2">
    <source>
        <dbReference type="SAM" id="SignalP"/>
    </source>
</evidence>
<accession>V6MEM1</accession>
<feature type="domain" description="Copper amine oxidase-like N-terminal" evidence="3">
    <location>
        <begin position="41"/>
        <end position="147"/>
    </location>
</feature>
<dbReference type="RefSeq" id="WP_023554741.1">
    <property type="nucleotide sequence ID" value="NZ_KI629782.1"/>
</dbReference>
<gene>
    <name evidence="4" type="ORF">T458_03310</name>
</gene>
<dbReference type="HOGENOM" id="CLU_1033165_0_0_9"/>
<name>V6MEM1_9BACL</name>
<dbReference type="eggNOG" id="COG2182">
    <property type="taxonomic scope" value="Bacteria"/>
</dbReference>
<dbReference type="Proteomes" id="UP000017973">
    <property type="component" value="Unassembled WGS sequence"/>
</dbReference>
<keyword evidence="5" id="KW-1185">Reference proteome</keyword>
<keyword evidence="2" id="KW-0732">Signal</keyword>
<dbReference type="Gene3D" id="2.60.40.10">
    <property type="entry name" value="Immunoglobulins"/>
    <property type="match status" value="1"/>
</dbReference>
<dbReference type="EMBL" id="AYJU01000001">
    <property type="protein sequence ID" value="EST56355.1"/>
    <property type="molecule type" value="Genomic_DNA"/>
</dbReference>
<dbReference type="InterPro" id="IPR036582">
    <property type="entry name" value="Mao_N_sf"/>
</dbReference>
<reference evidence="4 5" key="1">
    <citation type="journal article" date="2014" name="Genome Announc.">
        <title>Draft Genome Sequence of Brevibacillus panacihumi Strain W25, a Halotolerant Hydrocarbon-Degrading Bacterium.</title>
        <authorList>
            <person name="Wang X."/>
            <person name="Jin D."/>
            <person name="Zhou L."/>
            <person name="Wu L."/>
            <person name="An W."/>
            <person name="Chen Y."/>
            <person name="Zhao L."/>
        </authorList>
    </citation>
    <scope>NUCLEOTIDE SEQUENCE [LARGE SCALE GENOMIC DNA]</scope>
    <source>
        <strain evidence="4 5">W25</strain>
    </source>
</reference>
<dbReference type="Gene3D" id="3.30.457.10">
    <property type="entry name" value="Copper amine oxidase-like, N-terminal domain"/>
    <property type="match status" value="1"/>
</dbReference>
<evidence type="ECO:0000313" key="5">
    <source>
        <dbReference type="Proteomes" id="UP000017973"/>
    </source>
</evidence>
<comment type="caution">
    <text evidence="4">The sequence shown here is derived from an EMBL/GenBank/DDBJ whole genome shotgun (WGS) entry which is preliminary data.</text>
</comment>
<evidence type="ECO:0000259" key="3">
    <source>
        <dbReference type="Pfam" id="PF07833"/>
    </source>
</evidence>
<dbReference type="OrthoDB" id="9778320at2"/>
<dbReference type="STRING" id="1408254.T458_03310"/>
<feature type="signal peptide" evidence="2">
    <location>
        <begin position="1"/>
        <end position="32"/>
    </location>
</feature>
<dbReference type="PATRIC" id="fig|1408254.3.peg.672"/>
<dbReference type="SUPFAM" id="SSF55383">
    <property type="entry name" value="Copper amine oxidase, domain N"/>
    <property type="match status" value="1"/>
</dbReference>
<dbReference type="AlphaFoldDB" id="V6MEM1"/>
<proteinExistence type="predicted"/>
<feature type="compositionally biased region" description="Polar residues" evidence="1">
    <location>
        <begin position="154"/>
        <end position="170"/>
    </location>
</feature>
<evidence type="ECO:0000256" key="1">
    <source>
        <dbReference type="SAM" id="MobiDB-lite"/>
    </source>
</evidence>
<dbReference type="InterPro" id="IPR013783">
    <property type="entry name" value="Ig-like_fold"/>
</dbReference>
<protein>
    <submittedName>
        <fullName evidence="4">Copper amine oxidase</fullName>
    </submittedName>
</protein>
<sequence>MKKVMMKRKATALILGLSLVPMAAVFSMSASAASAIQVEYNQSNIVFPDQKPILQKNRTLVPIRPIAESLGFKVDWNEVNRTVIIKKGSDQVRLVVSQKLARKNGETIQLDVPTQIVNKRTMVPVRFIAEALQYDVNWDQEAQTVLIADPASAGTPSENKTAAAQTTQPEQPEAEIKQQKEEVTFIDPEEITANSANLMGLGIYIIKGKAEPGLEISVQLADKTYDVEVASDGSYKFELMDKIFADGYTLTVSDGDQEQIIEGEFTKRN</sequence>
<organism evidence="4 5">
    <name type="scientific">Brevibacillus panacihumi W25</name>
    <dbReference type="NCBI Taxonomy" id="1408254"/>
    <lineage>
        <taxon>Bacteria</taxon>
        <taxon>Bacillati</taxon>
        <taxon>Bacillota</taxon>
        <taxon>Bacilli</taxon>
        <taxon>Bacillales</taxon>
        <taxon>Paenibacillaceae</taxon>
        <taxon>Brevibacillus</taxon>
    </lineage>
</organism>
<feature type="region of interest" description="Disordered" evidence="1">
    <location>
        <begin position="151"/>
        <end position="174"/>
    </location>
</feature>
<dbReference type="Pfam" id="PF07833">
    <property type="entry name" value="Cu_amine_oxidN1"/>
    <property type="match status" value="1"/>
</dbReference>
<feature type="chain" id="PRO_5004749614" evidence="2">
    <location>
        <begin position="33"/>
        <end position="269"/>
    </location>
</feature>
<evidence type="ECO:0000313" key="4">
    <source>
        <dbReference type="EMBL" id="EST56355.1"/>
    </source>
</evidence>